<comment type="caution">
    <text evidence="3">The sequence shown here is derived from an EMBL/GenBank/DDBJ whole genome shotgun (WGS) entry which is preliminary data.</text>
</comment>
<feature type="region of interest" description="Disordered" evidence="1">
    <location>
        <begin position="23"/>
        <end position="89"/>
    </location>
</feature>
<reference evidence="3 4" key="1">
    <citation type="submission" date="2023-09" db="EMBL/GenBank/DDBJ databases">
        <authorList>
            <person name="Rey-Velasco X."/>
        </authorList>
    </citation>
    <scope>NUCLEOTIDE SEQUENCE [LARGE SCALE GENOMIC DNA]</scope>
    <source>
        <strain evidence="3 4">P385</strain>
    </source>
</reference>
<name>A0ABU3BBL6_9GAMM</name>
<evidence type="ECO:0000313" key="4">
    <source>
        <dbReference type="Proteomes" id="UP001259982"/>
    </source>
</evidence>
<evidence type="ECO:0000256" key="1">
    <source>
        <dbReference type="SAM" id="MobiDB-lite"/>
    </source>
</evidence>
<evidence type="ECO:0008006" key="5">
    <source>
        <dbReference type="Google" id="ProtNLM"/>
    </source>
</evidence>
<evidence type="ECO:0000313" key="3">
    <source>
        <dbReference type="EMBL" id="MDT0618376.1"/>
    </source>
</evidence>
<feature type="compositionally biased region" description="Basic and acidic residues" evidence="1">
    <location>
        <begin position="76"/>
        <end position="89"/>
    </location>
</feature>
<feature type="signal peptide" evidence="2">
    <location>
        <begin position="1"/>
        <end position="26"/>
    </location>
</feature>
<gene>
    <name evidence="3" type="ORF">RM531_07800</name>
</gene>
<dbReference type="PROSITE" id="PS51257">
    <property type="entry name" value="PROKAR_LIPOPROTEIN"/>
    <property type="match status" value="1"/>
</dbReference>
<evidence type="ECO:0000256" key="2">
    <source>
        <dbReference type="SAM" id="SignalP"/>
    </source>
</evidence>
<dbReference type="EMBL" id="JAVRHY010000005">
    <property type="protein sequence ID" value="MDT0618376.1"/>
    <property type="molecule type" value="Genomic_DNA"/>
</dbReference>
<feature type="chain" id="PRO_5045135500" description="Secreted protein" evidence="2">
    <location>
        <begin position="27"/>
        <end position="89"/>
    </location>
</feature>
<protein>
    <recommendedName>
        <fullName evidence="5">Secreted protein</fullName>
    </recommendedName>
</protein>
<keyword evidence="2" id="KW-0732">Signal</keyword>
<proteinExistence type="predicted"/>
<sequence>MKHAHKLVPIALVTALLALSACGSDAQSPRGEDHGHDHAEGSSHEPHGEQQQVPETKAYYGDEEKPAAANAPAESPSDHQHDGDHGHSH</sequence>
<organism evidence="3 4">
    <name type="scientific">Spectribacter acetivorans</name>
    <dbReference type="NCBI Taxonomy" id="3075603"/>
    <lineage>
        <taxon>Bacteria</taxon>
        <taxon>Pseudomonadati</taxon>
        <taxon>Pseudomonadota</taxon>
        <taxon>Gammaproteobacteria</taxon>
        <taxon>Salinisphaerales</taxon>
        <taxon>Salinisphaeraceae</taxon>
        <taxon>Spectribacter</taxon>
    </lineage>
</organism>
<keyword evidence="4" id="KW-1185">Reference proteome</keyword>
<accession>A0ABU3BBL6</accession>
<feature type="compositionally biased region" description="Basic and acidic residues" evidence="1">
    <location>
        <begin position="30"/>
        <end position="48"/>
    </location>
</feature>
<dbReference type="Proteomes" id="UP001259982">
    <property type="component" value="Unassembled WGS sequence"/>
</dbReference>
<dbReference type="RefSeq" id="WP_311658473.1">
    <property type="nucleotide sequence ID" value="NZ_JAVRHY010000005.1"/>
</dbReference>